<gene>
    <name evidence="1" type="ORF">MNBD_ALPHA08-2505</name>
</gene>
<organism evidence="1">
    <name type="scientific">hydrothermal vent metagenome</name>
    <dbReference type="NCBI Taxonomy" id="652676"/>
    <lineage>
        <taxon>unclassified sequences</taxon>
        <taxon>metagenomes</taxon>
        <taxon>ecological metagenomes</taxon>
    </lineage>
</organism>
<evidence type="ECO:0000313" key="1">
    <source>
        <dbReference type="EMBL" id="VAV86477.1"/>
    </source>
</evidence>
<reference evidence="1" key="1">
    <citation type="submission" date="2018-06" db="EMBL/GenBank/DDBJ databases">
        <authorList>
            <person name="Zhirakovskaya E."/>
        </authorList>
    </citation>
    <scope>NUCLEOTIDE SEQUENCE</scope>
</reference>
<proteinExistence type="predicted"/>
<dbReference type="AlphaFoldDB" id="A0A3B0R4B0"/>
<protein>
    <submittedName>
        <fullName evidence="1">Uncharacterized protein</fullName>
    </submittedName>
</protein>
<name>A0A3B0R4B0_9ZZZZ</name>
<sequence length="89" mass="10014">MLVLPLSNAKSLEPFVEKCLRDQILLICVVGDNCQEVEDQIDWLIVGDGSDEGRFITTTSHPDETLSDVIEFAEAWYEDRKSEASVVKL</sequence>
<dbReference type="EMBL" id="UOEC01000004">
    <property type="protein sequence ID" value="VAV86477.1"/>
    <property type="molecule type" value="Genomic_DNA"/>
</dbReference>
<accession>A0A3B0R4B0</accession>